<dbReference type="OrthoDB" id="194139at2759"/>
<evidence type="ECO:0000313" key="2">
    <source>
        <dbReference type="EMBL" id="KAH7156607.1"/>
    </source>
</evidence>
<dbReference type="EMBL" id="JAGMUV010000005">
    <property type="protein sequence ID" value="KAH7156607.1"/>
    <property type="molecule type" value="Genomic_DNA"/>
</dbReference>
<dbReference type="Proteomes" id="UP000738349">
    <property type="component" value="Unassembled WGS sequence"/>
</dbReference>
<protein>
    <recommendedName>
        <fullName evidence="1">C2H2-type domain-containing protein</fullName>
    </recommendedName>
</protein>
<accession>A0A9P9FA55</accession>
<evidence type="ECO:0000313" key="3">
    <source>
        <dbReference type="Proteomes" id="UP000738349"/>
    </source>
</evidence>
<name>A0A9P9FA55_9HYPO</name>
<comment type="caution">
    <text evidence="2">The sequence shown here is derived from an EMBL/GenBank/DDBJ whole genome shotgun (WGS) entry which is preliminary data.</text>
</comment>
<organism evidence="2 3">
    <name type="scientific">Dactylonectria macrodidyma</name>
    <dbReference type="NCBI Taxonomy" id="307937"/>
    <lineage>
        <taxon>Eukaryota</taxon>
        <taxon>Fungi</taxon>
        <taxon>Dikarya</taxon>
        <taxon>Ascomycota</taxon>
        <taxon>Pezizomycotina</taxon>
        <taxon>Sordariomycetes</taxon>
        <taxon>Hypocreomycetidae</taxon>
        <taxon>Hypocreales</taxon>
        <taxon>Nectriaceae</taxon>
        <taxon>Dactylonectria</taxon>
    </lineage>
</organism>
<dbReference type="InterPro" id="IPR013087">
    <property type="entry name" value="Znf_C2H2_type"/>
</dbReference>
<gene>
    <name evidence="2" type="ORF">EDB81DRAFT_395856</name>
</gene>
<sequence length="141" mass="15522">MAMLINISSILIASLFTVLSCMSILPCLHSRLLKAAVLFPNKWPILAAVVAPLLKHLGGGAHASAFLPLDVLYSQPNIRLRFVHASSSCPRCWILMVLQSHAFLHHRKRHRLHSGLQPSLCFLPNPFTAKVDDGAKRASRG</sequence>
<evidence type="ECO:0000259" key="1">
    <source>
        <dbReference type="PROSITE" id="PS00028"/>
    </source>
</evidence>
<proteinExistence type="predicted"/>
<dbReference type="PROSITE" id="PS00028">
    <property type="entry name" value="ZINC_FINGER_C2H2_1"/>
    <property type="match status" value="1"/>
</dbReference>
<reference evidence="2" key="1">
    <citation type="journal article" date="2021" name="Nat. Commun.">
        <title>Genetic determinants of endophytism in the Arabidopsis root mycobiome.</title>
        <authorList>
            <person name="Mesny F."/>
            <person name="Miyauchi S."/>
            <person name="Thiergart T."/>
            <person name="Pickel B."/>
            <person name="Atanasova L."/>
            <person name="Karlsson M."/>
            <person name="Huettel B."/>
            <person name="Barry K.W."/>
            <person name="Haridas S."/>
            <person name="Chen C."/>
            <person name="Bauer D."/>
            <person name="Andreopoulos W."/>
            <person name="Pangilinan J."/>
            <person name="LaButti K."/>
            <person name="Riley R."/>
            <person name="Lipzen A."/>
            <person name="Clum A."/>
            <person name="Drula E."/>
            <person name="Henrissat B."/>
            <person name="Kohler A."/>
            <person name="Grigoriev I.V."/>
            <person name="Martin F.M."/>
            <person name="Hacquard S."/>
        </authorList>
    </citation>
    <scope>NUCLEOTIDE SEQUENCE</scope>
    <source>
        <strain evidence="2">MPI-CAGE-AT-0147</strain>
    </source>
</reference>
<feature type="domain" description="C2H2-type" evidence="1">
    <location>
        <begin position="89"/>
        <end position="110"/>
    </location>
</feature>
<dbReference type="AlphaFoldDB" id="A0A9P9FA55"/>
<keyword evidence="3" id="KW-1185">Reference proteome</keyword>